<name>A0A6L2J1X8_TANCI</name>
<organism evidence="4">
    <name type="scientific">Tanacetum cinerariifolium</name>
    <name type="common">Dalmatian daisy</name>
    <name type="synonym">Chrysanthemum cinerariifolium</name>
    <dbReference type="NCBI Taxonomy" id="118510"/>
    <lineage>
        <taxon>Eukaryota</taxon>
        <taxon>Viridiplantae</taxon>
        <taxon>Streptophyta</taxon>
        <taxon>Embryophyta</taxon>
        <taxon>Tracheophyta</taxon>
        <taxon>Spermatophyta</taxon>
        <taxon>Magnoliopsida</taxon>
        <taxon>eudicotyledons</taxon>
        <taxon>Gunneridae</taxon>
        <taxon>Pentapetalae</taxon>
        <taxon>asterids</taxon>
        <taxon>campanulids</taxon>
        <taxon>Asterales</taxon>
        <taxon>Asteraceae</taxon>
        <taxon>Asteroideae</taxon>
        <taxon>Anthemideae</taxon>
        <taxon>Anthemidinae</taxon>
        <taxon>Tanacetum</taxon>
    </lineage>
</organism>
<feature type="region of interest" description="Disordered" evidence="2">
    <location>
        <begin position="624"/>
        <end position="653"/>
    </location>
</feature>
<protein>
    <submittedName>
        <fullName evidence="4">Retrovirus-related Pol polyprotein from transposon TNT 1-94</fullName>
    </submittedName>
</protein>
<evidence type="ECO:0000256" key="1">
    <source>
        <dbReference type="SAM" id="Coils"/>
    </source>
</evidence>
<sequence>MRDIDEDLDEKNDKIDYKKLMIRFKVTWLELAAGGVDFNQIRPLRHVDASLKNQSKCTMMRSTKAKDRCNTKIFAWFVRELEMIRVEMVTYQLLLASHALHKVITESFLNCIPTASDEFPPPEFIPIASEDRFPLLSFENEVFDNSLCSKACKKNTDSLNSMITELSDKLSDTKNNLYHYKLGLSQVEARLVEYKSPKIKFCEKIRGIEFELNNKNIKIERLTNELEKAKKEKNDLDSKLTGFQSASKDLDNLLESQRSNKNKEGLGYSAVPLPPTQVYFPPKKDMSWIGLHEFANDTITDYSRPSPAIESNTDDLQNRNPSVTETGASSSTILSKPAIKFVKAAKRPTKIKTNKVETVKKPAVKYAKMYRKTSKSSNGNSQSNIDDKDYWDSGFSRPMTGNISYLSDYEPFDGAYVSFGQGGCKITIKGVIIGVIGTSRIEGIHRILMISLRLIPLIVDFVEASHIRYALTINPTVYVSYIRQFWSTARVETSDAETKILATVDVKPRTIYESSIRRNLKLNDEAGISSLPDAELFENLTLIGTVPLFDSMLVTMGEGSGTSTESHHTPTPEAPQSLQHELSSSSLLPVITETIPTVLPTVLPTATPQLRQYNRRSRIAQSLALPTAADEPASPLGDDSQGEAFPTVSGLEAEQDRETIIKTSLLLDDSTPRVTSLAADEGSMQQQLNKLTDLCTCLQKQQTEMASKIAAQDMEIASLKARIKMLEDKDGGVAAPSGDDAPIKGRSLETREEVGIERSTDKGINDTKELVSVLTSLDATSILTSGVQVSVPPAAEVATVSIPPVGEIATSSGVVPTASPIFTTATVATHYSRRKGKEKMVESEMPKKKKLQEQIDVQMARQLEEEMARDAQRMNEQITRNAKIARIHAEEELQMMIDGLDRSNEMTAKHLHEYEQADAELIIGEKIELINELVKYQDHHASILKYQAQQSNPLSKKQQREFYTSVLNSHAGWKTKHFKGMSLEEIKEKFVPVWKQIQDFVPMGSKEVTEKLIPFKEVYVEALQVKHPIIDWEVHTEGQRSIPTASDEFLLPEFIPTASEDRFPLIRTPCPIKGVLRVPTENIHNMYATEGAQGTRITSFSTIYASDVGQSAPTHNEEQSIDDAFARFNTIITSVKALDEGFSSKNYVRKFLRALHPKWRVKVTAIKESKDLTSLSPNELIGSLKVYKVIIKKDSDMVKGKIEQSRSLALKDKKESSDEDSSTSKSEYEEYAMASLQRSRDDKNGRIERKCFRYGDSNHLIKECPKSSRNNNQRAFIGGAWSDSGEDKEEKSKDETCLAAQASNEICFGINLEPDEWIKDSRCSKYIRGNRKLFSTYQAYNEGNVIFGSNLRGNIIGKCMISHDSLIIENVEHVDNLKFNLLSIGQICDNKCKVIFIEDDSEIIKDKKVIGRGIRKRGLYVMKLGNKLEDKICLTTLDENSTLWHRRLGHANIKINAVVVRDFYKKFYNSLGRVPNRCSSSICKTQGLLSFSKGIGWESLIMV</sequence>
<dbReference type="Pfam" id="PF22936">
    <property type="entry name" value="Pol_BBD"/>
    <property type="match status" value="1"/>
</dbReference>
<feature type="region of interest" description="Disordered" evidence="2">
    <location>
        <begin position="557"/>
        <end position="577"/>
    </location>
</feature>
<reference evidence="4" key="1">
    <citation type="journal article" date="2019" name="Sci. Rep.">
        <title>Draft genome of Tanacetum cinerariifolium, the natural source of mosquito coil.</title>
        <authorList>
            <person name="Yamashiro T."/>
            <person name="Shiraishi A."/>
            <person name="Satake H."/>
            <person name="Nakayama K."/>
        </authorList>
    </citation>
    <scope>NUCLEOTIDE SEQUENCE</scope>
</reference>
<dbReference type="EMBL" id="BKCJ010000188">
    <property type="protein sequence ID" value="GEU30782.1"/>
    <property type="molecule type" value="Genomic_DNA"/>
</dbReference>
<feature type="region of interest" description="Disordered" evidence="2">
    <location>
        <begin position="303"/>
        <end position="329"/>
    </location>
</feature>
<feature type="coiled-coil region" evidence="1">
    <location>
        <begin position="205"/>
        <end position="246"/>
    </location>
</feature>
<feature type="region of interest" description="Disordered" evidence="2">
    <location>
        <begin position="1207"/>
        <end position="1241"/>
    </location>
</feature>
<accession>A0A6L2J1X8</accession>
<gene>
    <name evidence="4" type="ORF">Tci_002760</name>
</gene>
<keyword evidence="1" id="KW-0175">Coiled coil</keyword>
<dbReference type="InterPro" id="IPR054722">
    <property type="entry name" value="PolX-like_BBD"/>
</dbReference>
<proteinExistence type="predicted"/>
<feature type="compositionally biased region" description="Basic and acidic residues" evidence="2">
    <location>
        <begin position="1207"/>
        <end position="1216"/>
    </location>
</feature>
<feature type="domain" description="Retrovirus-related Pol polyprotein from transposon TNT 1-94-like beta-barrel" evidence="3">
    <location>
        <begin position="1317"/>
        <end position="1391"/>
    </location>
</feature>
<comment type="caution">
    <text evidence="4">The sequence shown here is derived from an EMBL/GenBank/DDBJ whole genome shotgun (WGS) entry which is preliminary data.</text>
</comment>
<evidence type="ECO:0000259" key="3">
    <source>
        <dbReference type="Pfam" id="PF22936"/>
    </source>
</evidence>
<evidence type="ECO:0000313" key="4">
    <source>
        <dbReference type="EMBL" id="GEU30782.1"/>
    </source>
</evidence>
<evidence type="ECO:0000256" key="2">
    <source>
        <dbReference type="SAM" id="MobiDB-lite"/>
    </source>
</evidence>